<dbReference type="Proteomes" id="UP001269081">
    <property type="component" value="Unassembled WGS sequence"/>
</dbReference>
<evidence type="ECO:0000313" key="3">
    <source>
        <dbReference type="EMBL" id="MDR7209013.1"/>
    </source>
</evidence>
<evidence type="ECO:0000313" key="4">
    <source>
        <dbReference type="Proteomes" id="UP001269081"/>
    </source>
</evidence>
<reference evidence="3 4" key="1">
    <citation type="submission" date="2023-07" db="EMBL/GenBank/DDBJ databases">
        <title>Sorghum-associated microbial communities from plants grown in Nebraska, USA.</title>
        <authorList>
            <person name="Schachtman D."/>
        </authorList>
    </citation>
    <scope>NUCLEOTIDE SEQUENCE [LARGE SCALE GENOMIC DNA]</scope>
    <source>
        <strain evidence="3 4">4129</strain>
    </source>
</reference>
<feature type="transmembrane region" description="Helical" evidence="1">
    <location>
        <begin position="199"/>
        <end position="221"/>
    </location>
</feature>
<dbReference type="InterPro" id="IPR036249">
    <property type="entry name" value="Thioredoxin-like_sf"/>
</dbReference>
<dbReference type="RefSeq" id="WP_310278793.1">
    <property type="nucleotide sequence ID" value="NZ_JAVDWQ010000002.1"/>
</dbReference>
<keyword evidence="1" id="KW-1133">Transmembrane helix</keyword>
<feature type="transmembrane region" description="Helical" evidence="1">
    <location>
        <begin position="119"/>
        <end position="138"/>
    </location>
</feature>
<dbReference type="InterPro" id="IPR038354">
    <property type="entry name" value="VKOR_sf"/>
</dbReference>
<dbReference type="Gene3D" id="3.90.70.10">
    <property type="entry name" value="Cysteine proteinases"/>
    <property type="match status" value="1"/>
</dbReference>
<name>A0ABU1Y4M8_9FLAO</name>
<keyword evidence="1" id="KW-0812">Transmembrane</keyword>
<dbReference type="InterPro" id="IPR012336">
    <property type="entry name" value="Thioredoxin-like_fold"/>
</dbReference>
<feature type="transmembrane region" description="Helical" evidence="1">
    <location>
        <begin position="227"/>
        <end position="249"/>
    </location>
</feature>
<dbReference type="SUPFAM" id="SSF52833">
    <property type="entry name" value="Thioredoxin-like"/>
    <property type="match status" value="1"/>
</dbReference>
<feature type="transmembrane region" description="Helical" evidence="1">
    <location>
        <begin position="144"/>
        <end position="162"/>
    </location>
</feature>
<evidence type="ECO:0000256" key="1">
    <source>
        <dbReference type="SAM" id="Phobius"/>
    </source>
</evidence>
<feature type="domain" description="Thioredoxin-like fold" evidence="2">
    <location>
        <begin position="349"/>
        <end position="490"/>
    </location>
</feature>
<dbReference type="Gene3D" id="1.20.1440.130">
    <property type="entry name" value="VKOR domain"/>
    <property type="match status" value="1"/>
</dbReference>
<sequence length="506" mass="59064">MFIEKSKFIFQFKSHPEYPSLLAITDVLAQFNVKNDAINVCFSEILLLPNYFITALKQENGVPKFCFIEKKDNEYICFADNNEFSILSQSSLEDRWTNVVLLVEKSEFDYVVKNSIKNYNWILLGFVLILFLGILYRFSSFLKINLFFVFPFVGVLLSIAALKNLFGDTGKLINNFCSVTLSSNCSSVSESNKWEVFKIINFSDLSIVLFCSQLVSLFLSILTNNIYSFLIVQIILLLISIPVMLASLYFQKFVEKKWCPICLIIISIIIMEMIFIYFAIDFNHKFSFDAFLLSAFTFVLVFSIWNQLKKILTKQKQLKEKLFKSIRFERNYGNFKNNLIANPSFRLPKTSIILGNPESKIIISIVFNLFCTHCKEAHELLESILEKHDDDLQIQVILKTNIEEESSDNKNVLRSLITIYDKKGETDFVNALKSWFEIREAKEWLSLFSVNTTSEFDVIFDTQYKWCQENNFDFTPAIFINGYEYPQTYDRDLLSYFVNDLIEDDF</sequence>
<keyword evidence="4" id="KW-1185">Reference proteome</keyword>
<feature type="transmembrane region" description="Helical" evidence="1">
    <location>
        <begin position="261"/>
        <end position="280"/>
    </location>
</feature>
<proteinExistence type="predicted"/>
<keyword evidence="1" id="KW-0472">Membrane</keyword>
<evidence type="ECO:0000259" key="2">
    <source>
        <dbReference type="Pfam" id="PF13462"/>
    </source>
</evidence>
<dbReference type="EMBL" id="JAVDWQ010000002">
    <property type="protein sequence ID" value="MDR7209013.1"/>
    <property type="molecule type" value="Genomic_DNA"/>
</dbReference>
<dbReference type="Pfam" id="PF13462">
    <property type="entry name" value="Thioredoxin_4"/>
    <property type="match status" value="1"/>
</dbReference>
<dbReference type="Gene3D" id="3.40.30.10">
    <property type="entry name" value="Glutaredoxin"/>
    <property type="match status" value="1"/>
</dbReference>
<gene>
    <name evidence="3" type="ORF">J2W48_000943</name>
</gene>
<dbReference type="CDD" id="cd12921">
    <property type="entry name" value="VKOR_4"/>
    <property type="match status" value="1"/>
</dbReference>
<feature type="transmembrane region" description="Helical" evidence="1">
    <location>
        <begin position="286"/>
        <end position="305"/>
    </location>
</feature>
<comment type="caution">
    <text evidence="3">The sequence shown here is derived from an EMBL/GenBank/DDBJ whole genome shotgun (WGS) entry which is preliminary data.</text>
</comment>
<protein>
    <submittedName>
        <fullName evidence="3">Membrane protein</fullName>
    </submittedName>
</protein>
<organism evidence="3 4">
    <name type="scientific">Flavobacterium piscis</name>
    <dbReference type="NCBI Taxonomy" id="1114874"/>
    <lineage>
        <taxon>Bacteria</taxon>
        <taxon>Pseudomonadati</taxon>
        <taxon>Bacteroidota</taxon>
        <taxon>Flavobacteriia</taxon>
        <taxon>Flavobacteriales</taxon>
        <taxon>Flavobacteriaceae</taxon>
        <taxon>Flavobacterium</taxon>
    </lineage>
</organism>
<accession>A0ABU1Y4M8</accession>